<evidence type="ECO:0000313" key="3">
    <source>
        <dbReference type="EMBL" id="KMO30410.1"/>
    </source>
</evidence>
<feature type="signal peptide" evidence="2">
    <location>
        <begin position="1"/>
        <end position="29"/>
    </location>
</feature>
<sequence length="249" mass="25060">MTHAAVQALLLAGLTAAPLALSAAGPARALPAETAPACPAPQAAEFAGGTGFRLWVTRQGSMTWSNPLRPLSPETVQVLQVVIRNRIATAYGPDLSGLRRGPSPAALEAQNGAPIQWADNPDALPRTLRILAEDDGQVLAELTFQSCGDAPKVAQPKPVPTARKGGTKAAKAGSPKAGSSKAGSLDAASTKADATKPDGAGADPADPAADAPKPSPKRVAKPKREKAASPDAAPARTPGGLLLPQGAIP</sequence>
<evidence type="ECO:0000313" key="4">
    <source>
        <dbReference type="Proteomes" id="UP000035929"/>
    </source>
</evidence>
<evidence type="ECO:0000256" key="1">
    <source>
        <dbReference type="SAM" id="MobiDB-lite"/>
    </source>
</evidence>
<dbReference type="AlphaFoldDB" id="A0A0J6S5D6"/>
<accession>A0A0J6S5D6</accession>
<evidence type="ECO:0000256" key="2">
    <source>
        <dbReference type="SAM" id="SignalP"/>
    </source>
</evidence>
<feature type="compositionally biased region" description="Low complexity" evidence="1">
    <location>
        <begin position="197"/>
        <end position="212"/>
    </location>
</feature>
<keyword evidence="2" id="KW-0732">Signal</keyword>
<feature type="compositionally biased region" description="Low complexity" evidence="1">
    <location>
        <begin position="167"/>
        <end position="184"/>
    </location>
</feature>
<dbReference type="RefSeq" id="WP_048465885.1">
    <property type="nucleotide sequence ID" value="NZ_LABX01000175.1"/>
</dbReference>
<protein>
    <submittedName>
        <fullName evidence="3">Uncharacterized protein</fullName>
    </submittedName>
</protein>
<proteinExistence type="predicted"/>
<feature type="chain" id="PRO_5005281394" evidence="2">
    <location>
        <begin position="30"/>
        <end position="249"/>
    </location>
</feature>
<feature type="compositionally biased region" description="Basic residues" evidence="1">
    <location>
        <begin position="215"/>
        <end position="224"/>
    </location>
</feature>
<comment type="caution">
    <text evidence="3">The sequence shown here is derived from an EMBL/GenBank/DDBJ whole genome shotgun (WGS) entry which is preliminary data.</text>
</comment>
<dbReference type="PATRIC" id="fig|270351.6.peg.2150"/>
<name>A0A0J6S5D6_9HYPH</name>
<gene>
    <name evidence="3" type="ORF">VP06_21870</name>
</gene>
<dbReference type="EMBL" id="LABX01000175">
    <property type="protein sequence ID" value="KMO30410.1"/>
    <property type="molecule type" value="Genomic_DNA"/>
</dbReference>
<dbReference type="OrthoDB" id="8005850at2"/>
<dbReference type="Proteomes" id="UP000035929">
    <property type="component" value="Unassembled WGS sequence"/>
</dbReference>
<feature type="region of interest" description="Disordered" evidence="1">
    <location>
        <begin position="149"/>
        <end position="249"/>
    </location>
</feature>
<reference evidence="3 4" key="1">
    <citation type="submission" date="2015-03" db="EMBL/GenBank/DDBJ databases">
        <title>Genome sequencing of Methylobacterium aquaticum DSM16371 type strain.</title>
        <authorList>
            <person name="Chaudhry V."/>
            <person name="Patil P.B."/>
        </authorList>
    </citation>
    <scope>NUCLEOTIDE SEQUENCE [LARGE SCALE GENOMIC DNA]</scope>
    <source>
        <strain evidence="3 4">DSM 16371</strain>
    </source>
</reference>
<organism evidence="3 4">
    <name type="scientific">Methylobacterium aquaticum</name>
    <dbReference type="NCBI Taxonomy" id="270351"/>
    <lineage>
        <taxon>Bacteria</taxon>
        <taxon>Pseudomonadati</taxon>
        <taxon>Pseudomonadota</taxon>
        <taxon>Alphaproteobacteria</taxon>
        <taxon>Hyphomicrobiales</taxon>
        <taxon>Methylobacteriaceae</taxon>
        <taxon>Methylobacterium</taxon>
    </lineage>
</organism>